<feature type="compositionally biased region" description="Acidic residues" evidence="5">
    <location>
        <begin position="128"/>
        <end position="143"/>
    </location>
</feature>
<evidence type="ECO:0000256" key="1">
    <source>
        <dbReference type="ARBA" id="ARBA00004123"/>
    </source>
</evidence>
<keyword evidence="4" id="KW-0539">Nucleus</keyword>
<dbReference type="RefSeq" id="XP_008695470.1">
    <property type="nucleotide sequence ID" value="XM_008697248.1"/>
</dbReference>
<dbReference type="STRING" id="29073.ENSUMAP00000014658"/>
<evidence type="ECO:0000313" key="7">
    <source>
        <dbReference type="RefSeq" id="XP_008695470.1"/>
    </source>
</evidence>
<dbReference type="Proteomes" id="UP000261680">
    <property type="component" value="Chromosome X"/>
</dbReference>
<sequence>MDPSVPAAAAPVPALALAPASVQPLRALPGLVSPSPLVSGQQGGGRERDACLWRPWLSSTSDPPRQVRRLVDQATGGPTGAEVMKPDSEFHHPVRLFWPKSCSFDYLYSDGEILLQNFPVQATINLYEDSDSEEEEEEEEKDKEEEKKEETDGRRPEEWEGLLQPPRKAQKPRYKNLTKGEYSLALAIHLLLDTTIRGAQKGNSVLSQYEDWEVLMCAMSVGAEGSTYLQVLREAACDVIVGEEDAGSTIVLRRSYSSDWSVMNH</sequence>
<feature type="region of interest" description="Disordered" evidence="5">
    <location>
        <begin position="128"/>
        <end position="173"/>
    </location>
</feature>
<evidence type="ECO:0000256" key="5">
    <source>
        <dbReference type="SAM" id="MobiDB-lite"/>
    </source>
</evidence>
<dbReference type="AlphaFoldDB" id="A0A384CLZ7"/>
<protein>
    <submittedName>
        <fullName evidence="7">Protein ripply1</fullName>
    </submittedName>
</protein>
<reference evidence="6" key="1">
    <citation type="submission" date="2024-06" db="UniProtKB">
        <authorList>
            <consortium name="RefSeq"/>
        </authorList>
    </citation>
    <scope>NUCLEOTIDE SEQUENCE [LARGE SCALE GENOMIC DNA]</scope>
</reference>
<dbReference type="CTD" id="92129"/>
<dbReference type="OrthoDB" id="5978888at2759"/>
<evidence type="ECO:0000256" key="4">
    <source>
        <dbReference type="ARBA" id="ARBA00023242"/>
    </source>
</evidence>
<gene>
    <name evidence="7" type="primary">RIPPLY1</name>
</gene>
<dbReference type="GO" id="GO:0009880">
    <property type="term" value="P:embryonic pattern specification"/>
    <property type="evidence" value="ECO:0007669"/>
    <property type="project" value="TreeGrafter"/>
</dbReference>
<name>A0A384CLZ7_URSMA</name>
<feature type="compositionally biased region" description="Basic and acidic residues" evidence="5">
    <location>
        <begin position="144"/>
        <end position="158"/>
    </location>
</feature>
<comment type="similarity">
    <text evidence="2">Belongs to the ripply family.</text>
</comment>
<evidence type="ECO:0000256" key="3">
    <source>
        <dbReference type="ARBA" id="ARBA00022473"/>
    </source>
</evidence>
<keyword evidence="3" id="KW-0217">Developmental protein</keyword>
<dbReference type="KEGG" id="umr:103668937"/>
<dbReference type="GO" id="GO:0000122">
    <property type="term" value="P:negative regulation of transcription by RNA polymerase II"/>
    <property type="evidence" value="ECO:0007669"/>
    <property type="project" value="TreeGrafter"/>
</dbReference>
<organism evidence="6 7">
    <name type="scientific">Ursus maritimus</name>
    <name type="common">Polar bear</name>
    <name type="synonym">Thalarctos maritimus</name>
    <dbReference type="NCBI Taxonomy" id="29073"/>
    <lineage>
        <taxon>Eukaryota</taxon>
        <taxon>Metazoa</taxon>
        <taxon>Chordata</taxon>
        <taxon>Craniata</taxon>
        <taxon>Vertebrata</taxon>
        <taxon>Euteleostomi</taxon>
        <taxon>Mammalia</taxon>
        <taxon>Eutheria</taxon>
        <taxon>Laurasiatheria</taxon>
        <taxon>Carnivora</taxon>
        <taxon>Caniformia</taxon>
        <taxon>Ursidae</taxon>
        <taxon>Ursus</taxon>
    </lineage>
</organism>
<dbReference type="PANTHER" id="PTHR16770">
    <property type="entry name" value="PROTEIN RIPPLY-LIKE"/>
    <property type="match status" value="1"/>
</dbReference>
<dbReference type="GO" id="GO:0005634">
    <property type="term" value="C:nucleus"/>
    <property type="evidence" value="ECO:0007669"/>
    <property type="project" value="UniProtKB-SubCell"/>
</dbReference>
<dbReference type="PANTHER" id="PTHR16770:SF5">
    <property type="entry name" value="PROTEIN RIPPLY1"/>
    <property type="match status" value="1"/>
</dbReference>
<keyword evidence="6" id="KW-1185">Reference proteome</keyword>
<comment type="subcellular location">
    <subcellularLocation>
        <location evidence="1">Nucleus</location>
    </subcellularLocation>
</comment>
<dbReference type="GeneID" id="103668937"/>
<evidence type="ECO:0000256" key="2">
    <source>
        <dbReference type="ARBA" id="ARBA00006944"/>
    </source>
</evidence>
<proteinExistence type="inferred from homology"/>
<accession>A0A384CLZ7</accession>
<reference evidence="7" key="2">
    <citation type="submission" date="2025-08" db="UniProtKB">
        <authorList>
            <consortium name="RefSeq"/>
        </authorList>
    </citation>
    <scope>IDENTIFICATION</scope>
    <source>
        <tissue evidence="7">Whole blood</tissue>
    </source>
</reference>
<evidence type="ECO:0000313" key="6">
    <source>
        <dbReference type="Proteomes" id="UP000261680"/>
    </source>
</evidence>
<dbReference type="InterPro" id="IPR028127">
    <property type="entry name" value="Ripply_fam"/>
</dbReference>
<dbReference type="Pfam" id="PF14998">
    <property type="entry name" value="Ripply"/>
    <property type="match status" value="1"/>
</dbReference>